<evidence type="ECO:0000259" key="2">
    <source>
        <dbReference type="Pfam" id="PF16220"/>
    </source>
</evidence>
<dbReference type="EMBL" id="MKZO01000047">
    <property type="protein sequence ID" value="OLS60310.1"/>
    <property type="molecule type" value="Genomic_DNA"/>
</dbReference>
<accession>A0A1Q9QYS4</accession>
<dbReference type="Pfam" id="PF04773">
    <property type="entry name" value="FecR"/>
    <property type="match status" value="1"/>
</dbReference>
<feature type="domain" description="FecR protein" evidence="1">
    <location>
        <begin position="105"/>
        <end position="201"/>
    </location>
</feature>
<dbReference type="PANTHER" id="PTHR30273:SF2">
    <property type="entry name" value="PROTEIN FECR"/>
    <property type="match status" value="1"/>
</dbReference>
<dbReference type="PANTHER" id="PTHR30273">
    <property type="entry name" value="PERIPLASMIC SIGNAL SENSOR AND SIGMA FACTOR ACTIVATOR FECR-RELATED"/>
    <property type="match status" value="1"/>
</dbReference>
<dbReference type="Pfam" id="PF16220">
    <property type="entry name" value="DUF4880"/>
    <property type="match status" value="1"/>
</dbReference>
<comment type="caution">
    <text evidence="3">The sequence shown here is derived from an EMBL/GenBank/DDBJ whole genome shotgun (WGS) entry which is preliminary data.</text>
</comment>
<dbReference type="InterPro" id="IPR012373">
    <property type="entry name" value="Ferrdict_sens_TM"/>
</dbReference>
<sequence length="313" mass="34784">MSQAQARITPEVARQAAHWQMLMLDEQVSPAQQAACARWRAAAAEHEQAWQKAERVQARLGLLPQRLAMGTLNRERRQALKQLLVLAILAPVGYAGYRQLMPQERYATAVGERRRLTLADGTVLDVNTDSVVEVEFDEAQRLVILKRGEILVDSGADPQSTHHRPLRVASGEGLMEALGTRFLVRQRDASTQLSVFQGAVRVSPLSGPQQTLAAGQQLTFSARGQGTVGPAREQDSQWTRGQLIVEEMPLAEFLGELGRYRNGWLRCQPEVSRLLISGAFQLDNTERILAALPATLAVQVEYRTRYWVTVTAL</sequence>
<organism evidence="3 4">
    <name type="scientific">Pseudomonas putida</name>
    <name type="common">Arthrobacter siderocapsulatus</name>
    <dbReference type="NCBI Taxonomy" id="303"/>
    <lineage>
        <taxon>Bacteria</taxon>
        <taxon>Pseudomonadati</taxon>
        <taxon>Pseudomonadota</taxon>
        <taxon>Gammaproteobacteria</taxon>
        <taxon>Pseudomonadales</taxon>
        <taxon>Pseudomonadaceae</taxon>
        <taxon>Pseudomonas</taxon>
    </lineage>
</organism>
<evidence type="ECO:0000259" key="1">
    <source>
        <dbReference type="Pfam" id="PF04773"/>
    </source>
</evidence>
<dbReference type="InterPro" id="IPR032623">
    <property type="entry name" value="FecR_N"/>
</dbReference>
<dbReference type="OrthoDB" id="1099576at2"/>
<evidence type="ECO:0008006" key="5">
    <source>
        <dbReference type="Google" id="ProtNLM"/>
    </source>
</evidence>
<dbReference type="PIRSF" id="PIRSF018266">
    <property type="entry name" value="FecR"/>
    <property type="match status" value="1"/>
</dbReference>
<gene>
    <name evidence="3" type="ORF">PSEMO_47210</name>
</gene>
<dbReference type="Proteomes" id="UP000186736">
    <property type="component" value="Unassembled WGS sequence"/>
</dbReference>
<protein>
    <recommendedName>
        <fullName evidence="5">FecR family protein</fullName>
    </recommendedName>
</protein>
<dbReference type="GO" id="GO:0016989">
    <property type="term" value="F:sigma factor antagonist activity"/>
    <property type="evidence" value="ECO:0007669"/>
    <property type="project" value="TreeGrafter"/>
</dbReference>
<dbReference type="AlphaFoldDB" id="A0A1Q9QYS4"/>
<feature type="domain" description="FecR N-terminal" evidence="2">
    <location>
        <begin position="14"/>
        <end position="56"/>
    </location>
</feature>
<dbReference type="RefSeq" id="WP_075805429.1">
    <property type="nucleotide sequence ID" value="NZ_MKZO01000047.1"/>
</dbReference>
<dbReference type="Gene3D" id="2.60.120.1440">
    <property type="match status" value="1"/>
</dbReference>
<proteinExistence type="predicted"/>
<dbReference type="InterPro" id="IPR006860">
    <property type="entry name" value="FecR"/>
</dbReference>
<evidence type="ECO:0000313" key="4">
    <source>
        <dbReference type="Proteomes" id="UP000186736"/>
    </source>
</evidence>
<reference evidence="3 4" key="1">
    <citation type="submission" date="2016-10" db="EMBL/GenBank/DDBJ databases">
        <title>Genome Sequence of Pseudomonas putida GM4FR.</title>
        <authorList>
            <person name="Poehlein A."/>
            <person name="Wemheuer F."/>
            <person name="Hollensteiner J."/>
            <person name="Wemheuer B."/>
        </authorList>
    </citation>
    <scope>NUCLEOTIDE SEQUENCE [LARGE SCALE GENOMIC DNA]</scope>
    <source>
        <strain evidence="3 4">GM4FR</strain>
    </source>
</reference>
<evidence type="ECO:0000313" key="3">
    <source>
        <dbReference type="EMBL" id="OLS60310.1"/>
    </source>
</evidence>
<name>A0A1Q9QYS4_PSEPU</name>